<evidence type="ECO:0000313" key="9">
    <source>
        <dbReference type="Proteomes" id="UP001290462"/>
    </source>
</evidence>
<dbReference type="InterPro" id="IPR021137">
    <property type="entry name" value="Ribosomal_bL35-like"/>
</dbReference>
<dbReference type="GO" id="GO:0003735">
    <property type="term" value="F:structural constituent of ribosome"/>
    <property type="evidence" value="ECO:0007669"/>
    <property type="project" value="InterPro"/>
</dbReference>
<reference evidence="8" key="1">
    <citation type="submission" date="2023-08" db="EMBL/GenBank/DDBJ databases">
        <title>Genomic characterization of piscicolin 126 produced by Carnobacterium maltaromaticum CM22 strain isolated from salmon (Salmo salar).</title>
        <authorList>
            <person name="Gonzalez-Gragera E."/>
            <person name="Garcia-Lopez J.D."/>
            <person name="Teso-Perez C."/>
            <person name="Gimenez-Hernandez I."/>
            <person name="Peralta-Sanchez J.M."/>
            <person name="Valdivia E."/>
            <person name="Montalban-Lopez M."/>
            <person name="Martin-Platero A.M."/>
            <person name="Banos A."/>
            <person name="Martinez-Bueno M."/>
        </authorList>
    </citation>
    <scope>NUCLEOTIDE SEQUENCE</scope>
    <source>
        <strain evidence="8">CM22</strain>
    </source>
</reference>
<dbReference type="InterPro" id="IPR001706">
    <property type="entry name" value="Ribosomal_bL35"/>
</dbReference>
<keyword evidence="2 5" id="KW-0689">Ribosomal protein</keyword>
<feature type="region of interest" description="Disordered" evidence="7">
    <location>
        <begin position="1"/>
        <end position="66"/>
    </location>
</feature>
<dbReference type="PRINTS" id="PR00064">
    <property type="entry name" value="RIBOSOMALL35"/>
</dbReference>
<comment type="similarity">
    <text evidence="1 5 6">Belongs to the bacterial ribosomal protein bL35 family.</text>
</comment>
<dbReference type="Proteomes" id="UP001290462">
    <property type="component" value="Unassembled WGS sequence"/>
</dbReference>
<evidence type="ECO:0000256" key="1">
    <source>
        <dbReference type="ARBA" id="ARBA00006598"/>
    </source>
</evidence>
<organism evidence="8 9">
    <name type="scientific">Carnobacterium maltaromaticum</name>
    <name type="common">Carnobacterium piscicola</name>
    <dbReference type="NCBI Taxonomy" id="2751"/>
    <lineage>
        <taxon>Bacteria</taxon>
        <taxon>Bacillati</taxon>
        <taxon>Bacillota</taxon>
        <taxon>Bacilli</taxon>
        <taxon>Lactobacillales</taxon>
        <taxon>Carnobacteriaceae</taxon>
        <taxon>Carnobacterium</taxon>
    </lineage>
</organism>
<gene>
    <name evidence="5 8" type="primary">rpmI</name>
    <name evidence="8" type="ORF">RAK27_15745</name>
</gene>
<evidence type="ECO:0000256" key="7">
    <source>
        <dbReference type="SAM" id="MobiDB-lite"/>
    </source>
</evidence>
<evidence type="ECO:0000313" key="8">
    <source>
        <dbReference type="EMBL" id="MDZ5760089.1"/>
    </source>
</evidence>
<protein>
    <recommendedName>
        <fullName evidence="4 5">Large ribosomal subunit protein bL35</fullName>
    </recommendedName>
</protein>
<comment type="caution">
    <text evidence="8">The sequence shown here is derived from an EMBL/GenBank/DDBJ whole genome shotgun (WGS) entry which is preliminary data.</text>
</comment>
<dbReference type="HAMAP" id="MF_00514">
    <property type="entry name" value="Ribosomal_bL35"/>
    <property type="match status" value="1"/>
</dbReference>
<dbReference type="GO" id="GO:0022625">
    <property type="term" value="C:cytosolic large ribosomal subunit"/>
    <property type="evidence" value="ECO:0007669"/>
    <property type="project" value="TreeGrafter"/>
</dbReference>
<dbReference type="PANTHER" id="PTHR33343:SF1">
    <property type="entry name" value="LARGE RIBOSOMAL SUBUNIT PROTEIN BL35M"/>
    <property type="match status" value="1"/>
</dbReference>
<dbReference type="GeneID" id="83606526"/>
<dbReference type="Pfam" id="PF01632">
    <property type="entry name" value="Ribosomal_L35p"/>
    <property type="match status" value="1"/>
</dbReference>
<dbReference type="SUPFAM" id="SSF143034">
    <property type="entry name" value="L35p-like"/>
    <property type="match status" value="1"/>
</dbReference>
<evidence type="ECO:0000256" key="3">
    <source>
        <dbReference type="ARBA" id="ARBA00023274"/>
    </source>
</evidence>
<dbReference type="InterPro" id="IPR037229">
    <property type="entry name" value="Ribosomal_bL35_sf"/>
</dbReference>
<proteinExistence type="inferred from homology"/>
<dbReference type="AlphaFoldDB" id="A0AAW9JXS2"/>
<evidence type="ECO:0000256" key="6">
    <source>
        <dbReference type="RuleBase" id="RU000568"/>
    </source>
</evidence>
<dbReference type="NCBIfam" id="TIGR00001">
    <property type="entry name" value="rpmI_bact"/>
    <property type="match status" value="1"/>
</dbReference>
<dbReference type="EMBL" id="JAVBVO010000005">
    <property type="protein sequence ID" value="MDZ5760089.1"/>
    <property type="molecule type" value="Genomic_DNA"/>
</dbReference>
<evidence type="ECO:0000256" key="2">
    <source>
        <dbReference type="ARBA" id="ARBA00022980"/>
    </source>
</evidence>
<dbReference type="PROSITE" id="PS00936">
    <property type="entry name" value="RIBOSOMAL_L35"/>
    <property type="match status" value="1"/>
</dbReference>
<dbReference type="RefSeq" id="WP_010051858.1">
    <property type="nucleotide sequence ID" value="NZ_BJOJ01000033.1"/>
</dbReference>
<sequence>MPKQKTHRGSAKRFKRTGGGGLKRHHAFTSHMFANKSQKQKRKLRKAGMVSKGDFKRIRQQLSQMK</sequence>
<keyword evidence="3 5" id="KW-0687">Ribonucleoprotein</keyword>
<dbReference type="PANTHER" id="PTHR33343">
    <property type="entry name" value="54S RIBOSOMAL PROTEIN BL35M"/>
    <property type="match status" value="1"/>
</dbReference>
<dbReference type="FunFam" id="4.10.410.60:FF:000001">
    <property type="entry name" value="50S ribosomal protein L35"/>
    <property type="match status" value="1"/>
</dbReference>
<accession>A0AAW9JXS2</accession>
<dbReference type="Gene3D" id="4.10.410.60">
    <property type="match status" value="1"/>
</dbReference>
<dbReference type="InterPro" id="IPR018265">
    <property type="entry name" value="Ribosomal_bL35_CS"/>
</dbReference>
<dbReference type="GO" id="GO:0006412">
    <property type="term" value="P:translation"/>
    <property type="evidence" value="ECO:0007669"/>
    <property type="project" value="UniProtKB-UniRule"/>
</dbReference>
<evidence type="ECO:0000256" key="5">
    <source>
        <dbReference type="HAMAP-Rule" id="MF_00514"/>
    </source>
</evidence>
<evidence type="ECO:0000256" key="4">
    <source>
        <dbReference type="ARBA" id="ARBA00071664"/>
    </source>
</evidence>
<feature type="compositionally biased region" description="Basic residues" evidence="7">
    <location>
        <begin position="1"/>
        <end position="28"/>
    </location>
</feature>
<name>A0AAW9JXS2_CARML</name>